<evidence type="ECO:0000256" key="1">
    <source>
        <dbReference type="ARBA" id="ARBA00006484"/>
    </source>
</evidence>
<name>A0ABW5FNM8_9PSEU</name>
<dbReference type="InterPro" id="IPR036291">
    <property type="entry name" value="NAD(P)-bd_dom_sf"/>
</dbReference>
<comment type="caution">
    <text evidence="3">The sequence shown here is derived from an EMBL/GenBank/DDBJ whole genome shotgun (WGS) entry which is preliminary data.</text>
</comment>
<dbReference type="EC" id="1.1.1.-" evidence="3"/>
<accession>A0ABW5FNM8</accession>
<dbReference type="Pfam" id="PF13561">
    <property type="entry name" value="adh_short_C2"/>
    <property type="match status" value="1"/>
</dbReference>
<dbReference type="EMBL" id="JBHUKR010000006">
    <property type="protein sequence ID" value="MFD2416476.1"/>
    <property type="molecule type" value="Genomic_DNA"/>
</dbReference>
<keyword evidence="4" id="KW-1185">Reference proteome</keyword>
<evidence type="ECO:0000256" key="2">
    <source>
        <dbReference type="ARBA" id="ARBA00023002"/>
    </source>
</evidence>
<keyword evidence="2 3" id="KW-0560">Oxidoreductase</keyword>
<evidence type="ECO:0000313" key="3">
    <source>
        <dbReference type="EMBL" id="MFD2416476.1"/>
    </source>
</evidence>
<proteinExistence type="inferred from homology"/>
<comment type="similarity">
    <text evidence="1">Belongs to the short-chain dehydrogenases/reductases (SDR) family.</text>
</comment>
<dbReference type="PANTHER" id="PTHR43477">
    <property type="entry name" value="DIHYDROANTICAPSIN 7-DEHYDROGENASE"/>
    <property type="match status" value="1"/>
</dbReference>
<sequence>MRLEGKRVLITGTAGGQGAAAQELFVREGARVIGCDVQKGGAERSAAVLRDQGHDATGYTVDLTDPEAAEDWIESSVRELGGLDVLYNNASGAGFAPFSEMTLDLWRHVMSVELDIVFHTCRPAWRHLLDGGGSLINTGSVSGMRGIGASGQAAHGAAKAGVIGLTRSLAAEGAEHGVRANSLSPGFIKSPATDKYVSAEQRAYNLSHHLIRRPGTCDEVAHLALYLASDESVWVTGQNFVIDGGLTAGVR</sequence>
<dbReference type="InterPro" id="IPR002347">
    <property type="entry name" value="SDR_fam"/>
</dbReference>
<dbReference type="RefSeq" id="WP_378263292.1">
    <property type="nucleotide sequence ID" value="NZ_JBHUKR010000006.1"/>
</dbReference>
<dbReference type="PRINTS" id="PR00080">
    <property type="entry name" value="SDRFAMILY"/>
</dbReference>
<dbReference type="SUPFAM" id="SSF51735">
    <property type="entry name" value="NAD(P)-binding Rossmann-fold domains"/>
    <property type="match status" value="1"/>
</dbReference>
<dbReference type="CDD" id="cd05233">
    <property type="entry name" value="SDR_c"/>
    <property type="match status" value="1"/>
</dbReference>
<evidence type="ECO:0000313" key="4">
    <source>
        <dbReference type="Proteomes" id="UP001597417"/>
    </source>
</evidence>
<organism evidence="3 4">
    <name type="scientific">Amycolatopsis pigmentata</name>
    <dbReference type="NCBI Taxonomy" id="450801"/>
    <lineage>
        <taxon>Bacteria</taxon>
        <taxon>Bacillati</taxon>
        <taxon>Actinomycetota</taxon>
        <taxon>Actinomycetes</taxon>
        <taxon>Pseudonocardiales</taxon>
        <taxon>Pseudonocardiaceae</taxon>
        <taxon>Amycolatopsis</taxon>
    </lineage>
</organism>
<gene>
    <name evidence="3" type="ORF">ACFSXZ_09040</name>
</gene>
<dbReference type="PRINTS" id="PR00081">
    <property type="entry name" value="GDHRDH"/>
</dbReference>
<dbReference type="InterPro" id="IPR051122">
    <property type="entry name" value="SDR_DHRS6-like"/>
</dbReference>
<dbReference type="Gene3D" id="3.40.50.720">
    <property type="entry name" value="NAD(P)-binding Rossmann-like Domain"/>
    <property type="match status" value="1"/>
</dbReference>
<dbReference type="Proteomes" id="UP001597417">
    <property type="component" value="Unassembled WGS sequence"/>
</dbReference>
<dbReference type="PANTHER" id="PTHR43477:SF1">
    <property type="entry name" value="DIHYDROANTICAPSIN 7-DEHYDROGENASE"/>
    <property type="match status" value="1"/>
</dbReference>
<reference evidence="4" key="1">
    <citation type="journal article" date="2019" name="Int. J. Syst. Evol. Microbiol.">
        <title>The Global Catalogue of Microorganisms (GCM) 10K type strain sequencing project: providing services to taxonomists for standard genome sequencing and annotation.</title>
        <authorList>
            <consortium name="The Broad Institute Genomics Platform"/>
            <consortium name="The Broad Institute Genome Sequencing Center for Infectious Disease"/>
            <person name="Wu L."/>
            <person name="Ma J."/>
        </authorList>
    </citation>
    <scope>NUCLEOTIDE SEQUENCE [LARGE SCALE GENOMIC DNA]</scope>
    <source>
        <strain evidence="4">CGMCC 4.7645</strain>
    </source>
</reference>
<protein>
    <submittedName>
        <fullName evidence="3">SDR family NAD(P)-dependent oxidoreductase</fullName>
        <ecNumber evidence="3">1.1.1.-</ecNumber>
    </submittedName>
</protein>
<dbReference type="GO" id="GO:0016491">
    <property type="term" value="F:oxidoreductase activity"/>
    <property type="evidence" value="ECO:0007669"/>
    <property type="project" value="UniProtKB-KW"/>
</dbReference>